<evidence type="ECO:0000313" key="3">
    <source>
        <dbReference type="EMBL" id="EGG08015.1"/>
    </source>
</evidence>
<dbReference type="STRING" id="747676.F4RI65"/>
<dbReference type="InterPro" id="IPR031052">
    <property type="entry name" value="FHY3/FAR1"/>
</dbReference>
<reference evidence="4" key="1">
    <citation type="journal article" date="2011" name="Proc. Natl. Acad. Sci. U.S.A.">
        <title>Obligate biotrophy features unraveled by the genomic analysis of rust fungi.</title>
        <authorList>
            <person name="Duplessis S."/>
            <person name="Cuomo C.A."/>
            <person name="Lin Y.-C."/>
            <person name="Aerts A."/>
            <person name="Tisserant E."/>
            <person name="Veneault-Fourrey C."/>
            <person name="Joly D.L."/>
            <person name="Hacquard S."/>
            <person name="Amselem J."/>
            <person name="Cantarel B.L."/>
            <person name="Chiu R."/>
            <person name="Coutinho P.M."/>
            <person name="Feau N."/>
            <person name="Field M."/>
            <person name="Frey P."/>
            <person name="Gelhaye E."/>
            <person name="Goldberg J."/>
            <person name="Grabherr M.G."/>
            <person name="Kodira C.D."/>
            <person name="Kohler A."/>
            <person name="Kuees U."/>
            <person name="Lindquist E.A."/>
            <person name="Lucas S.M."/>
            <person name="Mago R."/>
            <person name="Mauceli E."/>
            <person name="Morin E."/>
            <person name="Murat C."/>
            <person name="Pangilinan J.L."/>
            <person name="Park R."/>
            <person name="Pearson M."/>
            <person name="Quesneville H."/>
            <person name="Rouhier N."/>
            <person name="Sakthikumar S."/>
            <person name="Salamov A.A."/>
            <person name="Schmutz J."/>
            <person name="Selles B."/>
            <person name="Shapiro H."/>
            <person name="Tanguay P."/>
            <person name="Tuskan G.A."/>
            <person name="Henrissat B."/>
            <person name="Van de Peer Y."/>
            <person name="Rouze P."/>
            <person name="Ellis J.G."/>
            <person name="Dodds P.N."/>
            <person name="Schein J.E."/>
            <person name="Zhong S."/>
            <person name="Hamelin R.C."/>
            <person name="Grigoriev I.V."/>
            <person name="Szabo L.J."/>
            <person name="Martin F."/>
        </authorList>
    </citation>
    <scope>NUCLEOTIDE SEQUENCE [LARGE SCALE GENOMIC DNA]</scope>
    <source>
        <strain evidence="4">98AG31 / pathotype 3-4-7</strain>
    </source>
</reference>
<evidence type="ECO:0000256" key="1">
    <source>
        <dbReference type="SAM" id="MobiDB-lite"/>
    </source>
</evidence>
<feature type="region of interest" description="Disordered" evidence="1">
    <location>
        <begin position="121"/>
        <end position="173"/>
    </location>
</feature>
<evidence type="ECO:0000259" key="2">
    <source>
        <dbReference type="PROSITE" id="PS50802"/>
    </source>
</evidence>
<dbReference type="InParanoid" id="F4RI65"/>
<dbReference type="OrthoDB" id="2507501at2759"/>
<sequence>MEPQPPTSLNTQTLPPPITNAEVVLPAPPEIELFTTNRDDMDDYVQAFGAHKHGYNIRKGNSSTGLICHYHCHRGGYPPVVKGRKQPTRSGRIGCKFKMTARINHTNQSWMLIHIHLGHNHDPDHTVKPRNRRPKSKATKLDTTKLEPHTTHSISDNTSQEASRNLETSNSNQVDASIQHHNDTSLQMTLDHVAARLNAMSPTTRQQKLNQINCIISEPPRISAPESVIQIKEHEHYLFDVEPRQGNTSIDRMIEDFLGPFSDHDSQENSQIQAAIAIDLIPVAASPPQQPQQRNSPSPACLDAEENSKTNINNKSTETNATEATDDPSAVNLKPSIQTVPKKTSSPSRLIPLETNTPPQVVTRHRLRNCALSLKPPPNPSLPALLAKYNINTWLTPFITDIHEVKADGHCGFRAIAASLGRSQEDWQFVRQSMVATLEQHPETFTEKHLPGTRSEALARLRTDKVNVVFEQQHWLSMPGFGGLIATTFDRPVIYYDPAGSSMVTFPYLSPPNQNPPIVIAFYNLHFCSLTLDYTLTDLPVPRLDPSWRRHHSLNASTWSDRWTPLIEKHTAFLSQHHVKRKSKRRKQASPISID</sequence>
<dbReference type="KEGG" id="mlr:MELLADRAFT_85275"/>
<dbReference type="Proteomes" id="UP000001072">
    <property type="component" value="Unassembled WGS sequence"/>
</dbReference>
<dbReference type="EMBL" id="GL883102">
    <property type="protein sequence ID" value="EGG08015.1"/>
    <property type="molecule type" value="Genomic_DNA"/>
</dbReference>
<dbReference type="AlphaFoldDB" id="F4RI65"/>
<feature type="compositionally biased region" description="Low complexity" evidence="1">
    <location>
        <begin position="286"/>
        <end position="300"/>
    </location>
</feature>
<dbReference type="GeneID" id="18933776"/>
<dbReference type="InterPro" id="IPR003323">
    <property type="entry name" value="OTU_dom"/>
</dbReference>
<feature type="region of interest" description="Disordered" evidence="1">
    <location>
        <begin position="286"/>
        <end position="355"/>
    </location>
</feature>
<feature type="domain" description="OTU" evidence="2">
    <location>
        <begin position="400"/>
        <end position="533"/>
    </location>
</feature>
<dbReference type="GO" id="GO:0006355">
    <property type="term" value="P:regulation of DNA-templated transcription"/>
    <property type="evidence" value="ECO:0007669"/>
    <property type="project" value="InterPro"/>
</dbReference>
<organism evidence="4">
    <name type="scientific">Melampsora larici-populina (strain 98AG31 / pathotype 3-4-7)</name>
    <name type="common">Poplar leaf rust fungus</name>
    <dbReference type="NCBI Taxonomy" id="747676"/>
    <lineage>
        <taxon>Eukaryota</taxon>
        <taxon>Fungi</taxon>
        <taxon>Dikarya</taxon>
        <taxon>Basidiomycota</taxon>
        <taxon>Pucciniomycotina</taxon>
        <taxon>Pucciniomycetes</taxon>
        <taxon>Pucciniales</taxon>
        <taxon>Melampsoraceae</taxon>
        <taxon>Melampsora</taxon>
    </lineage>
</organism>
<evidence type="ECO:0000313" key="4">
    <source>
        <dbReference type="Proteomes" id="UP000001072"/>
    </source>
</evidence>
<keyword evidence="4" id="KW-1185">Reference proteome</keyword>
<feature type="compositionally biased region" description="Polar residues" evidence="1">
    <location>
        <begin position="309"/>
        <end position="323"/>
    </location>
</feature>
<dbReference type="PANTHER" id="PTHR31669">
    <property type="entry name" value="PROTEIN FAR1-RELATED SEQUENCE 10-RELATED"/>
    <property type="match status" value="1"/>
</dbReference>
<dbReference type="VEuPathDB" id="FungiDB:MELLADRAFT_85275"/>
<dbReference type="HOGENOM" id="CLU_423932_0_0_1"/>
<feature type="compositionally biased region" description="Basic and acidic residues" evidence="1">
    <location>
        <begin position="139"/>
        <end position="150"/>
    </location>
</feature>
<dbReference type="PANTHER" id="PTHR31669:SF251">
    <property type="entry name" value="PROTEIN FAR1-RELATED SEQUENCE"/>
    <property type="match status" value="1"/>
</dbReference>
<protein>
    <recommendedName>
        <fullName evidence="2">OTU domain-containing protein</fullName>
    </recommendedName>
</protein>
<proteinExistence type="predicted"/>
<dbReference type="CDD" id="cd22744">
    <property type="entry name" value="OTU"/>
    <property type="match status" value="1"/>
</dbReference>
<feature type="compositionally biased region" description="Basic residues" evidence="1">
    <location>
        <begin position="128"/>
        <end position="138"/>
    </location>
</feature>
<accession>F4RI65</accession>
<gene>
    <name evidence="3" type="ORF">MELLADRAFT_85275</name>
</gene>
<feature type="compositionally biased region" description="Polar residues" evidence="1">
    <location>
        <begin position="151"/>
        <end position="173"/>
    </location>
</feature>
<dbReference type="Gene3D" id="3.90.70.80">
    <property type="match status" value="1"/>
</dbReference>
<dbReference type="PROSITE" id="PS50802">
    <property type="entry name" value="OTU"/>
    <property type="match status" value="1"/>
</dbReference>
<feature type="compositionally biased region" description="Polar residues" evidence="1">
    <location>
        <begin position="335"/>
        <end position="355"/>
    </location>
</feature>
<dbReference type="InterPro" id="IPR038765">
    <property type="entry name" value="Papain-like_cys_pep_sf"/>
</dbReference>
<dbReference type="SUPFAM" id="SSF54001">
    <property type="entry name" value="Cysteine proteinases"/>
    <property type="match status" value="1"/>
</dbReference>
<name>F4RI65_MELLP</name>
<dbReference type="RefSeq" id="XP_007408780.1">
    <property type="nucleotide sequence ID" value="XM_007408718.1"/>
</dbReference>